<keyword evidence="3" id="KW-1185">Reference proteome</keyword>
<sequence length="286" mass="31265">MVRSIFKLTFVLVSVMFFAEASFALPSKETRAVIIEPFPYAEGAAPQNIIDEMDIENELPKLTFEYFNKIKAFKSIALVDTTSEFDADIYIKGEIMHTSGGSGAARYFGGLAGAGRSSLIVGIKVYDKDNNLIHEGVVNQNGARGGSIFSVWSNKKNITSAMNAIPKKIFLSTVAGDITTPEGIVRALQSKDPIAIQAGAKSASKHELYLKKTVTDSMEMVLLESLTVNTKNRYYIDGVAWCAINLGDSSDKKYIPTLESVLASEVNKKIKKHAKKALKKLNKLKA</sequence>
<evidence type="ECO:0000313" key="2">
    <source>
        <dbReference type="EMBL" id="MDK2596854.1"/>
    </source>
</evidence>
<evidence type="ECO:0000313" key="3">
    <source>
        <dbReference type="Proteomes" id="UP001231915"/>
    </source>
</evidence>
<comment type="caution">
    <text evidence="2">The sequence shown here is derived from an EMBL/GenBank/DDBJ whole genome shotgun (WGS) entry which is preliminary data.</text>
</comment>
<evidence type="ECO:0008006" key="4">
    <source>
        <dbReference type="Google" id="ProtNLM"/>
    </source>
</evidence>
<dbReference type="EMBL" id="JASJUT010000008">
    <property type="protein sequence ID" value="MDK2596854.1"/>
    <property type="molecule type" value="Genomic_DNA"/>
</dbReference>
<feature type="chain" id="PRO_5046155567" description="Curli production assembly/transport component CsgG" evidence="1">
    <location>
        <begin position="25"/>
        <end position="286"/>
    </location>
</feature>
<keyword evidence="1" id="KW-0732">Signal</keyword>
<name>A0ABT7EP87_9GAMM</name>
<dbReference type="Proteomes" id="UP001231915">
    <property type="component" value="Unassembled WGS sequence"/>
</dbReference>
<protein>
    <recommendedName>
        <fullName evidence="4">Curli production assembly/transport component CsgG</fullName>
    </recommendedName>
</protein>
<proteinExistence type="predicted"/>
<dbReference type="RefSeq" id="WP_284137978.1">
    <property type="nucleotide sequence ID" value="NZ_JASJUT010000008.1"/>
</dbReference>
<feature type="signal peptide" evidence="1">
    <location>
        <begin position="1"/>
        <end position="24"/>
    </location>
</feature>
<accession>A0ABT7EP87</accession>
<gene>
    <name evidence="2" type="ORF">QNM18_17525</name>
</gene>
<organism evidence="2 3">
    <name type="scientific">Pseudoalteromonas obscura</name>
    <dbReference type="NCBI Taxonomy" id="3048491"/>
    <lineage>
        <taxon>Bacteria</taxon>
        <taxon>Pseudomonadati</taxon>
        <taxon>Pseudomonadota</taxon>
        <taxon>Gammaproteobacteria</taxon>
        <taxon>Alteromonadales</taxon>
        <taxon>Pseudoalteromonadaceae</taxon>
        <taxon>Pseudoalteromonas</taxon>
    </lineage>
</organism>
<reference evidence="2 3" key="1">
    <citation type="submission" date="2023-05" db="EMBL/GenBank/DDBJ databases">
        <title>Pseudoalteromonas ardens sp. nov., Pseudoalteromonas obscura sp. nov., and Pseudoalteromonas umbrosa sp. nov., isolated from the coral Montipora capitata.</title>
        <authorList>
            <person name="Thomas E.M."/>
            <person name="Smith E.M."/>
            <person name="Papke E."/>
            <person name="Shlafstein M.D."/>
            <person name="Oline D.K."/>
            <person name="Videau P."/>
            <person name="Saw J.H."/>
            <person name="Strangman W.K."/>
            <person name="Ushijima B."/>
        </authorList>
    </citation>
    <scope>NUCLEOTIDE SEQUENCE [LARGE SCALE GENOMIC DNA]</scope>
    <source>
        <strain evidence="2 3">P94</strain>
    </source>
</reference>
<evidence type="ECO:0000256" key="1">
    <source>
        <dbReference type="SAM" id="SignalP"/>
    </source>
</evidence>